<evidence type="ECO:0000313" key="2">
    <source>
        <dbReference type="EMBL" id="GAU39866.1"/>
    </source>
</evidence>
<evidence type="ECO:0000313" key="3">
    <source>
        <dbReference type="Proteomes" id="UP000242715"/>
    </source>
</evidence>
<accession>A0A2Z6N7S7</accession>
<organism evidence="2 3">
    <name type="scientific">Trifolium subterraneum</name>
    <name type="common">Subterranean clover</name>
    <dbReference type="NCBI Taxonomy" id="3900"/>
    <lineage>
        <taxon>Eukaryota</taxon>
        <taxon>Viridiplantae</taxon>
        <taxon>Streptophyta</taxon>
        <taxon>Embryophyta</taxon>
        <taxon>Tracheophyta</taxon>
        <taxon>Spermatophyta</taxon>
        <taxon>Magnoliopsida</taxon>
        <taxon>eudicotyledons</taxon>
        <taxon>Gunneridae</taxon>
        <taxon>Pentapetalae</taxon>
        <taxon>rosids</taxon>
        <taxon>fabids</taxon>
        <taxon>Fabales</taxon>
        <taxon>Fabaceae</taxon>
        <taxon>Papilionoideae</taxon>
        <taxon>50 kb inversion clade</taxon>
        <taxon>NPAAA clade</taxon>
        <taxon>Hologalegina</taxon>
        <taxon>IRL clade</taxon>
        <taxon>Trifolieae</taxon>
        <taxon>Trifolium</taxon>
    </lineage>
</organism>
<evidence type="ECO:0000256" key="1">
    <source>
        <dbReference type="SAM" id="MobiDB-lite"/>
    </source>
</evidence>
<proteinExistence type="predicted"/>
<dbReference type="EMBL" id="DF973781">
    <property type="protein sequence ID" value="GAU39866.1"/>
    <property type="molecule type" value="Genomic_DNA"/>
</dbReference>
<feature type="compositionally biased region" description="Basic and acidic residues" evidence="1">
    <location>
        <begin position="87"/>
        <end position="100"/>
    </location>
</feature>
<gene>
    <name evidence="2" type="ORF">TSUD_69140</name>
</gene>
<reference evidence="3" key="1">
    <citation type="journal article" date="2017" name="Front. Plant Sci.">
        <title>Climate Clever Clovers: New Paradigm to Reduce the Environmental Footprint of Ruminants by Breeding Low Methanogenic Forages Utilizing Haplotype Variation.</title>
        <authorList>
            <person name="Kaur P."/>
            <person name="Appels R."/>
            <person name="Bayer P.E."/>
            <person name="Keeble-Gagnere G."/>
            <person name="Wang J."/>
            <person name="Hirakawa H."/>
            <person name="Shirasawa K."/>
            <person name="Vercoe P."/>
            <person name="Stefanova K."/>
            <person name="Durmic Z."/>
            <person name="Nichols P."/>
            <person name="Revell C."/>
            <person name="Isobe S.N."/>
            <person name="Edwards D."/>
            <person name="Erskine W."/>
        </authorList>
    </citation>
    <scope>NUCLEOTIDE SEQUENCE [LARGE SCALE GENOMIC DNA]</scope>
    <source>
        <strain evidence="3">cv. Daliak</strain>
    </source>
</reference>
<name>A0A2Z6N7S7_TRISU</name>
<protein>
    <submittedName>
        <fullName evidence="2">Uncharacterized protein</fullName>
    </submittedName>
</protein>
<keyword evidence="3" id="KW-1185">Reference proteome</keyword>
<feature type="region of interest" description="Disordered" evidence="1">
    <location>
        <begin position="75"/>
        <end position="106"/>
    </location>
</feature>
<sequence length="106" mass="12089">MDTTAITTLAPMRPSQFLEEKRWPPLDIMNNHQYLKKNLHTINVSTFGSTTTSLRPAELNEETLEKDKKWVPDLQLSLSQTSSNNDGKSDHGFRETKEINTKLSLS</sequence>
<dbReference type="AlphaFoldDB" id="A0A2Z6N7S7"/>
<dbReference type="OrthoDB" id="551907at2759"/>
<dbReference type="Proteomes" id="UP000242715">
    <property type="component" value="Unassembled WGS sequence"/>
</dbReference>